<dbReference type="SUPFAM" id="SSF52821">
    <property type="entry name" value="Rhodanese/Cell cycle control phosphatase"/>
    <property type="match status" value="2"/>
</dbReference>
<evidence type="ECO:0000313" key="4">
    <source>
        <dbReference type="EMBL" id="HEN41552.1"/>
    </source>
</evidence>
<dbReference type="PROSITE" id="PS50206">
    <property type="entry name" value="RHODANESE_3"/>
    <property type="match status" value="2"/>
</dbReference>
<reference evidence="4" key="1">
    <citation type="journal article" date="2020" name="mSystems">
        <title>Genome- and Community-Level Interaction Insights into Carbon Utilization and Element Cycling Functions of Hydrothermarchaeota in Hydrothermal Sediment.</title>
        <authorList>
            <person name="Zhou Z."/>
            <person name="Liu Y."/>
            <person name="Xu W."/>
            <person name="Pan J."/>
            <person name="Luo Z.H."/>
            <person name="Li M."/>
        </authorList>
    </citation>
    <scope>NUCLEOTIDE SEQUENCE [LARGE SCALE GENOMIC DNA]</scope>
    <source>
        <strain evidence="4">SpSt-349</strain>
    </source>
</reference>
<dbReference type="PANTHER" id="PTHR43855">
    <property type="entry name" value="THIOSULFATE SULFURTRANSFERASE"/>
    <property type="match status" value="1"/>
</dbReference>
<accession>A0A831UAR5</accession>
<feature type="domain" description="Rhodanese" evidence="3">
    <location>
        <begin position="180"/>
        <end position="291"/>
    </location>
</feature>
<dbReference type="GO" id="GO:0004792">
    <property type="term" value="F:thiosulfate-cyanide sulfurtransferase activity"/>
    <property type="evidence" value="ECO:0007669"/>
    <property type="project" value="InterPro"/>
</dbReference>
<keyword evidence="2" id="KW-0732">Signal</keyword>
<evidence type="ECO:0000256" key="1">
    <source>
        <dbReference type="ARBA" id="ARBA00022737"/>
    </source>
</evidence>
<feature type="signal peptide" evidence="2">
    <location>
        <begin position="1"/>
        <end position="23"/>
    </location>
</feature>
<dbReference type="SMART" id="SM00450">
    <property type="entry name" value="RHOD"/>
    <property type="match status" value="2"/>
</dbReference>
<proteinExistence type="predicted"/>
<protein>
    <submittedName>
        <fullName evidence="4">Sulfurtransferase</fullName>
    </submittedName>
</protein>
<dbReference type="InterPro" id="IPR001763">
    <property type="entry name" value="Rhodanese-like_dom"/>
</dbReference>
<keyword evidence="1" id="KW-0677">Repeat</keyword>
<dbReference type="Gene3D" id="3.40.250.10">
    <property type="entry name" value="Rhodanese-like domain"/>
    <property type="match status" value="2"/>
</dbReference>
<feature type="chain" id="PRO_5032948639" evidence="2">
    <location>
        <begin position="24"/>
        <end position="300"/>
    </location>
</feature>
<keyword evidence="4" id="KW-0808">Transferase</keyword>
<dbReference type="Pfam" id="PF00581">
    <property type="entry name" value="Rhodanese"/>
    <property type="match status" value="2"/>
</dbReference>
<gene>
    <name evidence="4" type="ORF">ENQ87_04115</name>
</gene>
<dbReference type="CDD" id="cd01449">
    <property type="entry name" value="TST_Repeat_2"/>
    <property type="match status" value="1"/>
</dbReference>
<dbReference type="InterPro" id="IPR051126">
    <property type="entry name" value="Thiosulfate_sulfurtransferase"/>
</dbReference>
<sequence>MKNLKLFVLALAAVLCLPAMLLARDIPAVVSTGWLEKNLANPDLKVIDIRKLEEYKAGHIPGAINVFYGTWSVKTPDFDNELPADDDLLDIVNGAGLTPKSLIVVAGKVDNPTEQANNTRVAWTLRYAGFGNVAFLDGGYNQWTAEKKPLSTDAVAVKAADNKHAFVKQIKADKEQVLAKREKATLVDARLPEFFFGTAKLPFVERPGRIKGAVNLPTAWLFTKEGTLRPADEIKAMANGVVGTDTGREIVVYCDTGRLASAWWFVLSEMLGYQNVSMYDGSSQEFSRDARFPLEKFTWK</sequence>
<organism evidence="4">
    <name type="scientific">Geobacter metallireducens</name>
    <dbReference type="NCBI Taxonomy" id="28232"/>
    <lineage>
        <taxon>Bacteria</taxon>
        <taxon>Pseudomonadati</taxon>
        <taxon>Thermodesulfobacteriota</taxon>
        <taxon>Desulfuromonadia</taxon>
        <taxon>Geobacterales</taxon>
        <taxon>Geobacteraceae</taxon>
        <taxon>Geobacter</taxon>
    </lineage>
</organism>
<evidence type="ECO:0000259" key="3">
    <source>
        <dbReference type="PROSITE" id="PS50206"/>
    </source>
</evidence>
<evidence type="ECO:0000256" key="2">
    <source>
        <dbReference type="SAM" id="SignalP"/>
    </source>
</evidence>
<dbReference type="InterPro" id="IPR001307">
    <property type="entry name" value="Thiosulphate_STrfase_CS"/>
</dbReference>
<dbReference type="PANTHER" id="PTHR43855:SF1">
    <property type="entry name" value="THIOSULFATE SULFURTRANSFERASE"/>
    <property type="match status" value="1"/>
</dbReference>
<comment type="caution">
    <text evidence="4">The sequence shown here is derived from an EMBL/GenBank/DDBJ whole genome shotgun (WGS) entry which is preliminary data.</text>
</comment>
<name>A0A831UAR5_GEOME</name>
<dbReference type="AlphaFoldDB" id="A0A831UAR5"/>
<dbReference type="InterPro" id="IPR036873">
    <property type="entry name" value="Rhodanese-like_dom_sf"/>
</dbReference>
<dbReference type="PROSITE" id="PS00380">
    <property type="entry name" value="RHODANESE_1"/>
    <property type="match status" value="1"/>
</dbReference>
<dbReference type="EMBL" id="DSOV01000012">
    <property type="protein sequence ID" value="HEN41552.1"/>
    <property type="molecule type" value="Genomic_DNA"/>
</dbReference>
<dbReference type="CDD" id="cd01448">
    <property type="entry name" value="TST_Repeat_1"/>
    <property type="match status" value="1"/>
</dbReference>
<feature type="domain" description="Rhodanese" evidence="3">
    <location>
        <begin position="40"/>
        <end position="152"/>
    </location>
</feature>